<name>Q2SC16_HAHCH</name>
<accession>Q2SC16</accession>
<reference evidence="1 2" key="1">
    <citation type="journal article" date="2005" name="Nucleic Acids Res.">
        <title>Genomic blueprint of Hahella chejuensis, a marine microbe producing an algicidal agent.</title>
        <authorList>
            <person name="Jeong H."/>
            <person name="Yim J.H."/>
            <person name="Lee C."/>
            <person name="Choi S.-H."/>
            <person name="Park Y.K."/>
            <person name="Yoon S.H."/>
            <person name="Hur C.-G."/>
            <person name="Kang H.-Y."/>
            <person name="Kim D."/>
            <person name="Lee H.H."/>
            <person name="Park K.H."/>
            <person name="Park S.-H."/>
            <person name="Park H.-S."/>
            <person name="Lee H.K."/>
            <person name="Oh T.K."/>
            <person name="Kim J.F."/>
        </authorList>
    </citation>
    <scope>NUCLEOTIDE SEQUENCE [LARGE SCALE GENOMIC DNA]</scope>
    <source>
        <strain evidence="1 2">KCTC 2396</strain>
    </source>
</reference>
<proteinExistence type="predicted"/>
<sequence length="61" mass="6494">MAFIASGESGTAKLDASSRVMLVKLLLTSAIVFSSLNIQVSIEITLRPVGLVLQQTVFQTV</sequence>
<dbReference type="HOGENOM" id="CLU_2916127_0_0_6"/>
<evidence type="ECO:0000313" key="1">
    <source>
        <dbReference type="EMBL" id="ABC31808.1"/>
    </source>
</evidence>
<dbReference type="KEGG" id="hch:HCH_05128"/>
<dbReference type="EMBL" id="CP000155">
    <property type="protein sequence ID" value="ABC31808.1"/>
    <property type="molecule type" value="Genomic_DNA"/>
</dbReference>
<dbReference type="Proteomes" id="UP000000238">
    <property type="component" value="Chromosome"/>
</dbReference>
<keyword evidence="2" id="KW-1185">Reference proteome</keyword>
<gene>
    <name evidence="1" type="ordered locus">HCH_05128</name>
</gene>
<protein>
    <submittedName>
        <fullName evidence="1">Uncharacterized protein</fullName>
    </submittedName>
</protein>
<organism evidence="1 2">
    <name type="scientific">Hahella chejuensis (strain KCTC 2396)</name>
    <dbReference type="NCBI Taxonomy" id="349521"/>
    <lineage>
        <taxon>Bacteria</taxon>
        <taxon>Pseudomonadati</taxon>
        <taxon>Pseudomonadota</taxon>
        <taxon>Gammaproteobacteria</taxon>
        <taxon>Oceanospirillales</taxon>
        <taxon>Hahellaceae</taxon>
        <taxon>Hahella</taxon>
    </lineage>
</organism>
<evidence type="ECO:0000313" key="2">
    <source>
        <dbReference type="Proteomes" id="UP000000238"/>
    </source>
</evidence>
<dbReference type="AlphaFoldDB" id="Q2SC16"/>